<organism evidence="8 9">
    <name type="scientific">Chryseobacterium gallinarum</name>
    <dbReference type="NCBI Taxonomy" id="1324352"/>
    <lineage>
        <taxon>Bacteria</taxon>
        <taxon>Pseudomonadati</taxon>
        <taxon>Bacteroidota</taxon>
        <taxon>Flavobacteriia</taxon>
        <taxon>Flavobacteriales</taxon>
        <taxon>Weeksellaceae</taxon>
        <taxon>Chryseobacterium group</taxon>
        <taxon>Chryseobacterium</taxon>
    </lineage>
</organism>
<dbReference type="KEGG" id="cgn:OK18_06465"/>
<evidence type="ECO:0000256" key="3">
    <source>
        <dbReference type="ARBA" id="ARBA00022691"/>
    </source>
</evidence>
<dbReference type="GO" id="GO:0009228">
    <property type="term" value="P:thiamine biosynthetic process"/>
    <property type="evidence" value="ECO:0007669"/>
    <property type="project" value="InterPro"/>
</dbReference>
<feature type="domain" description="Radical SAM core" evidence="7">
    <location>
        <begin position="71"/>
        <end position="291"/>
    </location>
</feature>
<proteinExistence type="predicted"/>
<keyword evidence="2" id="KW-0004">4Fe-4S</keyword>
<keyword evidence="3" id="KW-0949">S-adenosyl-L-methionine</keyword>
<dbReference type="CDD" id="cd01335">
    <property type="entry name" value="Radical_SAM"/>
    <property type="match status" value="1"/>
</dbReference>
<dbReference type="InterPro" id="IPR058240">
    <property type="entry name" value="rSAM_sf"/>
</dbReference>
<dbReference type="GO" id="GO:0051539">
    <property type="term" value="F:4 iron, 4 sulfur cluster binding"/>
    <property type="evidence" value="ECO:0007669"/>
    <property type="project" value="UniProtKB-KW"/>
</dbReference>
<evidence type="ECO:0000313" key="9">
    <source>
        <dbReference type="Proteomes" id="UP000035213"/>
    </source>
</evidence>
<dbReference type="GO" id="GO:0005506">
    <property type="term" value="F:iron ion binding"/>
    <property type="evidence" value="ECO:0007669"/>
    <property type="project" value="InterPro"/>
</dbReference>
<accession>A0A0G3M5L0</accession>
<gene>
    <name evidence="8" type="primary">thiH</name>
    <name evidence="8" type="ORF">OK18_06465</name>
</gene>
<dbReference type="SFLD" id="SFLDS00029">
    <property type="entry name" value="Radical_SAM"/>
    <property type="match status" value="1"/>
</dbReference>
<dbReference type="RefSeq" id="WP_053327491.1">
    <property type="nucleotide sequence ID" value="NZ_CP009928.1"/>
</dbReference>
<name>A0A0G3M5L0_CHRGL</name>
<keyword evidence="5" id="KW-0408">Iron</keyword>
<dbReference type="GO" id="GO:0003824">
    <property type="term" value="F:catalytic activity"/>
    <property type="evidence" value="ECO:0007669"/>
    <property type="project" value="InterPro"/>
</dbReference>
<dbReference type="EMBL" id="CP009928">
    <property type="protein sequence ID" value="AKK72322.1"/>
    <property type="molecule type" value="Genomic_DNA"/>
</dbReference>
<evidence type="ECO:0000313" key="8">
    <source>
        <dbReference type="EMBL" id="AKK72322.1"/>
    </source>
</evidence>
<dbReference type="InterPro" id="IPR010722">
    <property type="entry name" value="BATS_dom"/>
</dbReference>
<keyword evidence="6" id="KW-0411">Iron-sulfur</keyword>
<dbReference type="PANTHER" id="PTHR43583:SF1">
    <property type="entry name" value="2-IMINOACETATE SYNTHASE"/>
    <property type="match status" value="1"/>
</dbReference>
<dbReference type="SFLD" id="SFLDG01060">
    <property type="entry name" value="BATS_domain_containing"/>
    <property type="match status" value="1"/>
</dbReference>
<dbReference type="Pfam" id="PF04055">
    <property type="entry name" value="Radical_SAM"/>
    <property type="match status" value="1"/>
</dbReference>
<dbReference type="SFLD" id="SFLDG01081">
    <property type="entry name" value="cleavage_of_the_Ca-Cb_bond_in"/>
    <property type="match status" value="1"/>
</dbReference>
<dbReference type="STRING" id="1324352.OK18_06465"/>
<keyword evidence="4" id="KW-0479">Metal-binding</keyword>
<dbReference type="Proteomes" id="UP000035213">
    <property type="component" value="Chromosome"/>
</dbReference>
<dbReference type="InterPro" id="IPR034428">
    <property type="entry name" value="ThiH/NoCL/HydG-like"/>
</dbReference>
<evidence type="ECO:0000256" key="2">
    <source>
        <dbReference type="ARBA" id="ARBA00022485"/>
    </source>
</evidence>
<reference evidence="8 9" key="1">
    <citation type="submission" date="2014-11" db="EMBL/GenBank/DDBJ databases">
        <authorList>
            <person name="Park G.-S."/>
            <person name="Hong S.-J."/>
            <person name="Jung B.K."/>
            <person name="Khan A.R."/>
            <person name="Kwak Y."/>
            <person name="Shin J.-H."/>
        </authorList>
    </citation>
    <scope>NUCLEOTIDE SEQUENCE [LARGE SCALE GENOMIC DNA]</scope>
    <source>
        <strain evidence="8 9">DSM 27622</strain>
    </source>
</reference>
<dbReference type="SUPFAM" id="SSF102114">
    <property type="entry name" value="Radical SAM enzymes"/>
    <property type="match status" value="1"/>
</dbReference>
<evidence type="ECO:0000256" key="4">
    <source>
        <dbReference type="ARBA" id="ARBA00022723"/>
    </source>
</evidence>
<dbReference type="AlphaFoldDB" id="A0A0G3M5L0"/>
<dbReference type="PATRIC" id="fig|1324352.5.peg.1366"/>
<dbReference type="Gene3D" id="3.20.20.70">
    <property type="entry name" value="Aldolase class I"/>
    <property type="match status" value="1"/>
</dbReference>
<dbReference type="NCBIfam" id="TIGR02351">
    <property type="entry name" value="thiH"/>
    <property type="match status" value="1"/>
</dbReference>
<evidence type="ECO:0000259" key="7">
    <source>
        <dbReference type="PROSITE" id="PS51918"/>
    </source>
</evidence>
<dbReference type="PROSITE" id="PS51918">
    <property type="entry name" value="RADICAL_SAM"/>
    <property type="match status" value="1"/>
</dbReference>
<protein>
    <submittedName>
        <fullName evidence="8">Thiamine biosynthesis protein ThiH</fullName>
    </submittedName>
</protein>
<dbReference type="Pfam" id="PF06968">
    <property type="entry name" value="BATS"/>
    <property type="match status" value="1"/>
</dbReference>
<evidence type="ECO:0000256" key="6">
    <source>
        <dbReference type="ARBA" id="ARBA00023014"/>
    </source>
</evidence>
<evidence type="ECO:0000256" key="1">
    <source>
        <dbReference type="ARBA" id="ARBA00001966"/>
    </source>
</evidence>
<comment type="cofactor">
    <cofactor evidence="1">
        <name>[4Fe-4S] cluster</name>
        <dbReference type="ChEBI" id="CHEBI:49883"/>
    </cofactor>
</comment>
<dbReference type="InterPro" id="IPR013785">
    <property type="entry name" value="Aldolase_TIM"/>
</dbReference>
<dbReference type="SMART" id="SM00876">
    <property type="entry name" value="BATS"/>
    <property type="match status" value="1"/>
</dbReference>
<dbReference type="InterPro" id="IPR007197">
    <property type="entry name" value="rSAM"/>
</dbReference>
<evidence type="ECO:0000256" key="5">
    <source>
        <dbReference type="ARBA" id="ARBA00023004"/>
    </source>
</evidence>
<dbReference type="OrthoDB" id="9801120at2"/>
<dbReference type="InterPro" id="IPR012726">
    <property type="entry name" value="ThiH"/>
</dbReference>
<sequence>MKSFKEVFEQYQWDEVKARLEKVSLSDVRNSLQKKNKTIDDFLVLLSRAASGELELMARMTQTLTQKRFGKIIQLYAPLYLSNECQNICTYCGFSLDNHLKRKTLSDTELMVEASVLKSMGVNHILLVSGEANKIVGVPYFQNAVRLLRPHFAHISIEVQPLEEDEYRLLHEEGVHSVLVYQETYHQEVYKEYHPKGKKSNFHYRLDTPDRIGRAGVHKIGSGVLLGLEDWRVDSFFNALHIDYLQKQYWKSRFSVSFPRLRPAEGIIEPNFIMEDKDLLQLICAYRIWNEDLEISISTRESEVFRDHVVRLGATTMSAGSKTNPGGYSVDKESLEQFETSDERSMDEIRSMIKKAGYDPVMKDWESVYSGF</sequence>
<dbReference type="PANTHER" id="PTHR43583">
    <property type="entry name" value="2-IMINOACETATE SYNTHASE"/>
    <property type="match status" value="1"/>
</dbReference>
<dbReference type="SFLD" id="SFLDF00301">
    <property type="entry name" value="2-iminoacetate_synthase_(ThiH)"/>
    <property type="match status" value="1"/>
</dbReference>